<evidence type="ECO:0000313" key="2">
    <source>
        <dbReference type="EMBL" id="KAF7280064.1"/>
    </source>
</evidence>
<comment type="caution">
    <text evidence="2">The sequence shown here is derived from an EMBL/GenBank/DDBJ whole genome shotgun (WGS) entry which is preliminary data.</text>
</comment>
<protein>
    <submittedName>
        <fullName evidence="2">Uncharacterized protein</fullName>
    </submittedName>
</protein>
<feature type="compositionally biased region" description="Basic residues" evidence="1">
    <location>
        <begin position="140"/>
        <end position="150"/>
    </location>
</feature>
<feature type="region of interest" description="Disordered" evidence="1">
    <location>
        <begin position="122"/>
        <end position="150"/>
    </location>
</feature>
<evidence type="ECO:0000313" key="3">
    <source>
        <dbReference type="Proteomes" id="UP000625711"/>
    </source>
</evidence>
<organism evidence="2 3">
    <name type="scientific">Rhynchophorus ferrugineus</name>
    <name type="common">Red palm weevil</name>
    <name type="synonym">Curculio ferrugineus</name>
    <dbReference type="NCBI Taxonomy" id="354439"/>
    <lineage>
        <taxon>Eukaryota</taxon>
        <taxon>Metazoa</taxon>
        <taxon>Ecdysozoa</taxon>
        <taxon>Arthropoda</taxon>
        <taxon>Hexapoda</taxon>
        <taxon>Insecta</taxon>
        <taxon>Pterygota</taxon>
        <taxon>Neoptera</taxon>
        <taxon>Endopterygota</taxon>
        <taxon>Coleoptera</taxon>
        <taxon>Polyphaga</taxon>
        <taxon>Cucujiformia</taxon>
        <taxon>Curculionidae</taxon>
        <taxon>Dryophthorinae</taxon>
        <taxon>Rhynchophorus</taxon>
    </lineage>
</organism>
<evidence type="ECO:0000256" key="1">
    <source>
        <dbReference type="SAM" id="MobiDB-lite"/>
    </source>
</evidence>
<reference evidence="2" key="1">
    <citation type="submission" date="2020-08" db="EMBL/GenBank/DDBJ databases">
        <title>Genome sequencing and assembly of the red palm weevil Rhynchophorus ferrugineus.</title>
        <authorList>
            <person name="Dias G.B."/>
            <person name="Bergman C.M."/>
            <person name="Manee M."/>
        </authorList>
    </citation>
    <scope>NUCLEOTIDE SEQUENCE</scope>
    <source>
        <strain evidence="2">AA-2017</strain>
        <tissue evidence="2">Whole larva</tissue>
    </source>
</reference>
<accession>A0A834MIY7</accession>
<sequence length="150" mass="16777">METMAAIRLGRQGGEGRFPTTRAQRPTDAVRYGGHVQGARAWQLREHGGPGDPVRSPPLFDGRTGELCRVAFDLYGLRLETLHFMIQNRCLSSPPEKLSKFNFAPAQARPFCIGKETGLSPLDHDQTGFRERELDESAAPRRRVRRTCSA</sequence>
<keyword evidence="3" id="KW-1185">Reference proteome</keyword>
<feature type="region of interest" description="Disordered" evidence="1">
    <location>
        <begin position="1"/>
        <end position="22"/>
    </location>
</feature>
<gene>
    <name evidence="2" type="ORF">GWI33_006447</name>
</gene>
<name>A0A834MIY7_RHYFE</name>
<dbReference type="Proteomes" id="UP000625711">
    <property type="component" value="Unassembled WGS sequence"/>
</dbReference>
<dbReference type="AlphaFoldDB" id="A0A834MIY7"/>
<feature type="compositionally biased region" description="Basic and acidic residues" evidence="1">
    <location>
        <begin position="122"/>
        <end position="139"/>
    </location>
</feature>
<dbReference type="EMBL" id="JAACXV010000324">
    <property type="protein sequence ID" value="KAF7280064.1"/>
    <property type="molecule type" value="Genomic_DNA"/>
</dbReference>
<proteinExistence type="predicted"/>